<comment type="caution">
    <text evidence="3">The sequence shown here is derived from an EMBL/GenBank/DDBJ whole genome shotgun (WGS) entry which is preliminary data.</text>
</comment>
<dbReference type="AlphaFoldDB" id="A0A0G1A7N6"/>
<accession>A0A0G1A7N6</accession>
<evidence type="ECO:0000313" key="4">
    <source>
        <dbReference type="Proteomes" id="UP000034837"/>
    </source>
</evidence>
<evidence type="ECO:0000313" key="3">
    <source>
        <dbReference type="EMBL" id="KKS57082.1"/>
    </source>
</evidence>
<keyword evidence="2" id="KW-0732">Signal</keyword>
<evidence type="ECO:0008006" key="5">
    <source>
        <dbReference type="Google" id="ProtNLM"/>
    </source>
</evidence>
<sequence length="425" mass="47621">MKKISLNASALLIIGWLFATGNLLAEEPTKVEVAPVQQGGKKLTPEKKAQQKKAPATAPKAAKKCRRNPAIPKQKIDIMERICVAKNLLSSGQQAEAKYCKKIIRVCTGKGKNRKCTDKKISRFCGRSVLLASMDADDGMIKVVEISSEGKSSVKGYAIRLLSRDGVDSEYDVSSPPGQLVIGIQFPLQIRTSQGLKLERAIYTPYSKELREKFPELVTLGWQYLNTGLATARTKIEKEGVTEIKRILTKVILTLVLIEHFSNEELEDDQLEEEIYRVALTLGANQEKAYRYSVSGVGARGIGQFMQITWKSLHRRYLGLLPKDFFQGSAQHPSALIAQFLLANEDLNFLFSHKGWRTTEKQAAFLVDSRQVGEYLALSYNGGAPRAYRWLVSGRTMTLPKEGTKYIRKFNQVWQYLTDLKTPGQ</sequence>
<reference evidence="3 4" key="1">
    <citation type="journal article" date="2015" name="Nature">
        <title>rRNA introns, odd ribosomes, and small enigmatic genomes across a large radiation of phyla.</title>
        <authorList>
            <person name="Brown C.T."/>
            <person name="Hug L.A."/>
            <person name="Thomas B.C."/>
            <person name="Sharon I."/>
            <person name="Castelle C.J."/>
            <person name="Singh A."/>
            <person name="Wilkins M.J."/>
            <person name="Williams K.H."/>
            <person name="Banfield J.F."/>
        </authorList>
    </citation>
    <scope>NUCLEOTIDE SEQUENCE [LARGE SCALE GENOMIC DNA]</scope>
</reference>
<feature type="chain" id="PRO_5002535757" description="Transglycosylase SLT domain-containing protein" evidence="2">
    <location>
        <begin position="26"/>
        <end position="425"/>
    </location>
</feature>
<gene>
    <name evidence="3" type="ORF">UV20_C0003G0022</name>
</gene>
<name>A0A0G1A7N6_9BACT</name>
<proteinExistence type="predicted"/>
<organism evidence="3 4">
    <name type="scientific">Candidatus Magasanikbacteria bacterium GW2011_GWA2_42_32</name>
    <dbReference type="NCBI Taxonomy" id="1619039"/>
    <lineage>
        <taxon>Bacteria</taxon>
        <taxon>Candidatus Magasanikiibacteriota</taxon>
    </lineage>
</organism>
<feature type="signal peptide" evidence="2">
    <location>
        <begin position="1"/>
        <end position="25"/>
    </location>
</feature>
<evidence type="ECO:0000256" key="1">
    <source>
        <dbReference type="SAM" id="MobiDB-lite"/>
    </source>
</evidence>
<dbReference type="EMBL" id="LCDO01000003">
    <property type="protein sequence ID" value="KKS57082.1"/>
    <property type="molecule type" value="Genomic_DNA"/>
</dbReference>
<protein>
    <recommendedName>
        <fullName evidence="5">Transglycosylase SLT domain-containing protein</fullName>
    </recommendedName>
</protein>
<dbReference type="Proteomes" id="UP000034837">
    <property type="component" value="Unassembled WGS sequence"/>
</dbReference>
<dbReference type="Gene3D" id="1.10.530.10">
    <property type="match status" value="1"/>
</dbReference>
<feature type="region of interest" description="Disordered" evidence="1">
    <location>
        <begin position="35"/>
        <end position="64"/>
    </location>
</feature>
<evidence type="ECO:0000256" key="2">
    <source>
        <dbReference type="SAM" id="SignalP"/>
    </source>
</evidence>